<reference evidence="7" key="2">
    <citation type="submission" date="2015-01" db="EMBL/GenBank/DDBJ databases">
        <title>Evolutionary Origins and Diversification of the Mycorrhizal Mutualists.</title>
        <authorList>
            <consortium name="DOE Joint Genome Institute"/>
            <consortium name="Mycorrhizal Genomics Consortium"/>
            <person name="Kohler A."/>
            <person name="Kuo A."/>
            <person name="Nagy L.G."/>
            <person name="Floudas D."/>
            <person name="Copeland A."/>
            <person name="Barry K.W."/>
            <person name="Cichocki N."/>
            <person name="Veneault-Fourrey C."/>
            <person name="LaButti K."/>
            <person name="Lindquist E.A."/>
            <person name="Lipzen A."/>
            <person name="Lundell T."/>
            <person name="Morin E."/>
            <person name="Murat C."/>
            <person name="Riley R."/>
            <person name="Ohm R."/>
            <person name="Sun H."/>
            <person name="Tunlid A."/>
            <person name="Henrissat B."/>
            <person name="Grigoriev I.V."/>
            <person name="Hibbett D.S."/>
            <person name="Martin F."/>
        </authorList>
    </citation>
    <scope>NUCLEOTIDE SEQUENCE [LARGE SCALE GENOMIC DNA]</scope>
    <source>
        <strain evidence="7">441</strain>
    </source>
</reference>
<reference evidence="6 7" key="1">
    <citation type="submission" date="2014-04" db="EMBL/GenBank/DDBJ databases">
        <authorList>
            <consortium name="DOE Joint Genome Institute"/>
            <person name="Kuo A."/>
            <person name="Kohler A."/>
            <person name="Costa M.D."/>
            <person name="Nagy L.G."/>
            <person name="Floudas D."/>
            <person name="Copeland A."/>
            <person name="Barry K.W."/>
            <person name="Cichocki N."/>
            <person name="Veneault-Fourrey C."/>
            <person name="LaButti K."/>
            <person name="Lindquist E.A."/>
            <person name="Lipzen A."/>
            <person name="Lundell T."/>
            <person name="Morin E."/>
            <person name="Murat C."/>
            <person name="Sun H."/>
            <person name="Tunlid A."/>
            <person name="Henrissat B."/>
            <person name="Grigoriev I.V."/>
            <person name="Hibbett D.S."/>
            <person name="Martin F."/>
            <person name="Nordberg H.P."/>
            <person name="Cantor M.N."/>
            <person name="Hua S.X."/>
        </authorList>
    </citation>
    <scope>NUCLEOTIDE SEQUENCE [LARGE SCALE GENOMIC DNA]</scope>
    <source>
        <strain evidence="6 7">441</strain>
    </source>
</reference>
<evidence type="ECO:0000256" key="2">
    <source>
        <dbReference type="ARBA" id="ARBA00010617"/>
    </source>
</evidence>
<dbReference type="Gene3D" id="1.10.630.10">
    <property type="entry name" value="Cytochrome P450"/>
    <property type="match status" value="1"/>
</dbReference>
<evidence type="ECO:0008006" key="8">
    <source>
        <dbReference type="Google" id="ProtNLM"/>
    </source>
</evidence>
<dbReference type="GO" id="GO:0004497">
    <property type="term" value="F:monooxygenase activity"/>
    <property type="evidence" value="ECO:0007669"/>
    <property type="project" value="InterPro"/>
</dbReference>
<proteinExistence type="inferred from homology"/>
<keyword evidence="7" id="KW-1185">Reference proteome</keyword>
<dbReference type="GO" id="GO:0016705">
    <property type="term" value="F:oxidoreductase activity, acting on paired donors, with incorporation or reduction of molecular oxygen"/>
    <property type="evidence" value="ECO:0007669"/>
    <property type="project" value="InterPro"/>
</dbReference>
<feature type="non-terminal residue" evidence="6">
    <location>
        <position position="140"/>
    </location>
</feature>
<evidence type="ECO:0000256" key="3">
    <source>
        <dbReference type="ARBA" id="ARBA00022723"/>
    </source>
</evidence>
<comment type="cofactor">
    <cofactor evidence="1">
        <name>heme</name>
        <dbReference type="ChEBI" id="CHEBI:30413"/>
    </cofactor>
</comment>
<comment type="similarity">
    <text evidence="2">Belongs to the cytochrome P450 family.</text>
</comment>
<dbReference type="EMBL" id="KN833895">
    <property type="protein sequence ID" value="KIK15322.1"/>
    <property type="molecule type" value="Genomic_DNA"/>
</dbReference>
<evidence type="ECO:0000313" key="6">
    <source>
        <dbReference type="EMBL" id="KIK15322.1"/>
    </source>
</evidence>
<dbReference type="HOGENOM" id="CLU_022195_4_1_1"/>
<evidence type="ECO:0000313" key="7">
    <source>
        <dbReference type="Proteomes" id="UP000054018"/>
    </source>
</evidence>
<dbReference type="GO" id="GO:0020037">
    <property type="term" value="F:heme binding"/>
    <property type="evidence" value="ECO:0007669"/>
    <property type="project" value="InterPro"/>
</dbReference>
<dbReference type="AlphaFoldDB" id="A0A0C9YYS1"/>
<dbReference type="PANTHER" id="PTHR46206">
    <property type="entry name" value="CYTOCHROME P450"/>
    <property type="match status" value="1"/>
</dbReference>
<organism evidence="6 7">
    <name type="scientific">Pisolithus microcarpus 441</name>
    <dbReference type="NCBI Taxonomy" id="765257"/>
    <lineage>
        <taxon>Eukaryota</taxon>
        <taxon>Fungi</taxon>
        <taxon>Dikarya</taxon>
        <taxon>Basidiomycota</taxon>
        <taxon>Agaricomycotina</taxon>
        <taxon>Agaricomycetes</taxon>
        <taxon>Agaricomycetidae</taxon>
        <taxon>Boletales</taxon>
        <taxon>Sclerodermatineae</taxon>
        <taxon>Pisolithaceae</taxon>
        <taxon>Pisolithus</taxon>
    </lineage>
</organism>
<protein>
    <recommendedName>
        <fullName evidence="8">Cytochrome P450</fullName>
    </recommendedName>
</protein>
<keyword evidence="5" id="KW-0408">Iron</keyword>
<dbReference type="Proteomes" id="UP000054018">
    <property type="component" value="Unassembled WGS sequence"/>
</dbReference>
<feature type="non-terminal residue" evidence="6">
    <location>
        <position position="1"/>
    </location>
</feature>
<sequence>NDILQWLIDEKQESSTRQLTLRMLSINLASIHTSSRALYNLAAYPQYVGPLREEVDAIIREHGWTIEAIALMRKAASFLVETQRLEGILTLHKKKAMTDLTLSDGTCIPEGTHLSVPTCVFHRVSAVYDNPDVFNPLRFS</sequence>
<dbReference type="InterPro" id="IPR001128">
    <property type="entry name" value="Cyt_P450"/>
</dbReference>
<dbReference type="GO" id="GO:0005506">
    <property type="term" value="F:iron ion binding"/>
    <property type="evidence" value="ECO:0007669"/>
    <property type="project" value="InterPro"/>
</dbReference>
<evidence type="ECO:0000256" key="1">
    <source>
        <dbReference type="ARBA" id="ARBA00001971"/>
    </source>
</evidence>
<keyword evidence="4" id="KW-0560">Oxidoreductase</keyword>
<evidence type="ECO:0000256" key="4">
    <source>
        <dbReference type="ARBA" id="ARBA00023002"/>
    </source>
</evidence>
<dbReference type="SUPFAM" id="SSF48264">
    <property type="entry name" value="Cytochrome P450"/>
    <property type="match status" value="1"/>
</dbReference>
<accession>A0A0C9YYS1</accession>
<gene>
    <name evidence="6" type="ORF">PISMIDRAFT_85346</name>
</gene>
<dbReference type="InterPro" id="IPR036396">
    <property type="entry name" value="Cyt_P450_sf"/>
</dbReference>
<dbReference type="OrthoDB" id="1844152at2759"/>
<dbReference type="Pfam" id="PF00067">
    <property type="entry name" value="p450"/>
    <property type="match status" value="1"/>
</dbReference>
<keyword evidence="3" id="KW-0479">Metal-binding</keyword>
<name>A0A0C9YYS1_9AGAM</name>
<evidence type="ECO:0000256" key="5">
    <source>
        <dbReference type="ARBA" id="ARBA00023004"/>
    </source>
</evidence>
<dbReference type="STRING" id="765257.A0A0C9YYS1"/>